<dbReference type="KEGG" id="gaz:Pan241w_28340"/>
<evidence type="ECO:0000313" key="1">
    <source>
        <dbReference type="EMBL" id="QDT42745.1"/>
    </source>
</evidence>
<sequence length="152" mass="17330">MRHHVRYLVFFLTLSLTYAVITGCGPNAEELKRLNPEISANWGSKKVTETSGATSYIFEGDVKPPLKVNNDENATLASIDDVNAVLKSLNLPTVSETRPDKGSLEKRRYLRGQYHWPDYPLGLLVVERMTATDKRTYENYDAIWKVRIDKPE</sequence>
<keyword evidence="2" id="KW-1185">Reference proteome</keyword>
<proteinExistence type="predicted"/>
<reference evidence="1 2" key="1">
    <citation type="submission" date="2019-02" db="EMBL/GenBank/DDBJ databases">
        <title>Deep-cultivation of Planctomycetes and their phenomic and genomic characterization uncovers novel biology.</title>
        <authorList>
            <person name="Wiegand S."/>
            <person name="Jogler M."/>
            <person name="Boedeker C."/>
            <person name="Pinto D."/>
            <person name="Vollmers J."/>
            <person name="Rivas-Marin E."/>
            <person name="Kohn T."/>
            <person name="Peeters S.H."/>
            <person name="Heuer A."/>
            <person name="Rast P."/>
            <person name="Oberbeckmann S."/>
            <person name="Bunk B."/>
            <person name="Jeske O."/>
            <person name="Meyerdierks A."/>
            <person name="Storesund J.E."/>
            <person name="Kallscheuer N."/>
            <person name="Luecker S."/>
            <person name="Lage O.M."/>
            <person name="Pohl T."/>
            <person name="Merkel B.J."/>
            <person name="Hornburger P."/>
            <person name="Mueller R.-W."/>
            <person name="Bruemmer F."/>
            <person name="Labrenz M."/>
            <person name="Spormann A.M."/>
            <person name="Op den Camp H."/>
            <person name="Overmann J."/>
            <person name="Amann R."/>
            <person name="Jetten M.S.M."/>
            <person name="Mascher T."/>
            <person name="Medema M.H."/>
            <person name="Devos D.P."/>
            <person name="Kaster A.-K."/>
            <person name="Ovreas L."/>
            <person name="Rohde M."/>
            <person name="Galperin M.Y."/>
            <person name="Jogler C."/>
        </authorList>
    </citation>
    <scope>NUCLEOTIDE SEQUENCE [LARGE SCALE GENOMIC DNA]</scope>
    <source>
        <strain evidence="1 2">Pan241w</strain>
    </source>
</reference>
<evidence type="ECO:0000313" key="2">
    <source>
        <dbReference type="Proteomes" id="UP000317171"/>
    </source>
</evidence>
<gene>
    <name evidence="1" type="ORF">Pan241w_28340</name>
</gene>
<organism evidence="1 2">
    <name type="scientific">Gimesia alba</name>
    <dbReference type="NCBI Taxonomy" id="2527973"/>
    <lineage>
        <taxon>Bacteria</taxon>
        <taxon>Pseudomonadati</taxon>
        <taxon>Planctomycetota</taxon>
        <taxon>Planctomycetia</taxon>
        <taxon>Planctomycetales</taxon>
        <taxon>Planctomycetaceae</taxon>
        <taxon>Gimesia</taxon>
    </lineage>
</organism>
<dbReference type="PROSITE" id="PS51257">
    <property type="entry name" value="PROKAR_LIPOPROTEIN"/>
    <property type="match status" value="1"/>
</dbReference>
<dbReference type="Proteomes" id="UP000317171">
    <property type="component" value="Chromosome"/>
</dbReference>
<dbReference type="AlphaFoldDB" id="A0A517RFX8"/>
<protein>
    <recommendedName>
        <fullName evidence="3">Lipoprotein</fullName>
    </recommendedName>
</protein>
<evidence type="ECO:0008006" key="3">
    <source>
        <dbReference type="Google" id="ProtNLM"/>
    </source>
</evidence>
<accession>A0A517RFX8</accession>
<dbReference type="EMBL" id="CP036269">
    <property type="protein sequence ID" value="QDT42745.1"/>
    <property type="molecule type" value="Genomic_DNA"/>
</dbReference>
<name>A0A517RFX8_9PLAN</name>